<dbReference type="PIRSF" id="PIRSF006223">
    <property type="entry name" value="DsrC_TusE"/>
    <property type="match status" value="1"/>
</dbReference>
<dbReference type="InterPro" id="IPR042072">
    <property type="entry name" value="DsrC-like_C"/>
</dbReference>
<evidence type="ECO:0000256" key="4">
    <source>
        <dbReference type="SAM" id="MobiDB-lite"/>
    </source>
</evidence>
<dbReference type="AlphaFoldDB" id="A0A3B0ZV49"/>
<evidence type="ECO:0000313" key="5">
    <source>
        <dbReference type="EMBL" id="VAW91292.1"/>
    </source>
</evidence>
<dbReference type="GO" id="GO:0005737">
    <property type="term" value="C:cytoplasm"/>
    <property type="evidence" value="ECO:0007669"/>
    <property type="project" value="UniProtKB-SubCell"/>
</dbReference>
<dbReference type="GO" id="GO:0097163">
    <property type="term" value="F:sulfur carrier activity"/>
    <property type="evidence" value="ECO:0007669"/>
    <property type="project" value="TreeGrafter"/>
</dbReference>
<accession>A0A3B0ZV49</accession>
<evidence type="ECO:0000256" key="1">
    <source>
        <dbReference type="ARBA" id="ARBA00004496"/>
    </source>
</evidence>
<dbReference type="InterPro" id="IPR043163">
    <property type="entry name" value="DsrC-like_N"/>
</dbReference>
<protein>
    <submittedName>
        <fullName evidence="5">DsrC family protein</fullName>
    </submittedName>
</protein>
<evidence type="ECO:0000256" key="2">
    <source>
        <dbReference type="ARBA" id="ARBA00005718"/>
    </source>
</evidence>
<feature type="region of interest" description="Disordered" evidence="4">
    <location>
        <begin position="99"/>
        <end position="118"/>
    </location>
</feature>
<dbReference type="Gene3D" id="3.30.1420.10">
    <property type="match status" value="1"/>
</dbReference>
<comment type="similarity">
    <text evidence="2">Belongs to the DsrC/TusE family.</text>
</comment>
<dbReference type="EMBL" id="UOFT01000008">
    <property type="protein sequence ID" value="VAW91292.1"/>
    <property type="molecule type" value="Genomic_DNA"/>
</dbReference>
<dbReference type="InterPro" id="IPR025526">
    <property type="entry name" value="DsrC-like_dom_sf"/>
</dbReference>
<dbReference type="Pfam" id="PF04358">
    <property type="entry name" value="DsrC"/>
    <property type="match status" value="1"/>
</dbReference>
<proteinExistence type="inferred from homology"/>
<gene>
    <name evidence="5" type="ORF">MNBD_GAMMA23-1453</name>
</gene>
<dbReference type="NCBIfam" id="TIGR03342">
    <property type="entry name" value="dsrC_tusE_dsvC"/>
    <property type="match status" value="1"/>
</dbReference>
<organism evidence="5">
    <name type="scientific">hydrothermal vent metagenome</name>
    <dbReference type="NCBI Taxonomy" id="652676"/>
    <lineage>
        <taxon>unclassified sequences</taxon>
        <taxon>metagenomes</taxon>
        <taxon>ecological metagenomes</taxon>
    </lineage>
</organism>
<dbReference type="SUPFAM" id="SSF69721">
    <property type="entry name" value="DsrC, the gamma subunit of dissimilatory sulfite reductase"/>
    <property type="match status" value="1"/>
</dbReference>
<name>A0A3B0ZV49_9ZZZZ</name>
<comment type="subcellular location">
    <subcellularLocation>
        <location evidence="1">Cytoplasm</location>
    </subcellularLocation>
</comment>
<sequence length="118" mass="13859">MYPNMQIRTVMVDDKEVRTCSEGYIVDMDEWSDGFVRAQAEVEGLELTDEHLEVVVFLRNYYEEHRVQCEVRKMIKYFKQAWGAERGNSSYLHKIFPRGGPQKQGNRLAGLMRTKGEH</sequence>
<keyword evidence="3" id="KW-0963">Cytoplasm</keyword>
<dbReference type="Gene3D" id="1.10.10.370">
    <property type="entry name" value="DsrC-like protein, C-terminal domain"/>
    <property type="match status" value="1"/>
</dbReference>
<dbReference type="PANTHER" id="PTHR37010">
    <property type="entry name" value="SULFURTRANSFERASE TUSE"/>
    <property type="match status" value="1"/>
</dbReference>
<dbReference type="InterPro" id="IPR007453">
    <property type="entry name" value="DsrC/TusE"/>
</dbReference>
<dbReference type="PANTHER" id="PTHR37010:SF1">
    <property type="entry name" value="SULFURTRANSFERASE TUSE"/>
    <property type="match status" value="1"/>
</dbReference>
<reference evidence="5" key="1">
    <citation type="submission" date="2018-06" db="EMBL/GenBank/DDBJ databases">
        <authorList>
            <person name="Zhirakovskaya E."/>
        </authorList>
    </citation>
    <scope>NUCLEOTIDE SEQUENCE</scope>
</reference>
<dbReference type="GO" id="GO:0002143">
    <property type="term" value="P:tRNA wobble position uridine thiolation"/>
    <property type="evidence" value="ECO:0007669"/>
    <property type="project" value="TreeGrafter"/>
</dbReference>
<evidence type="ECO:0000256" key="3">
    <source>
        <dbReference type="ARBA" id="ARBA00022490"/>
    </source>
</evidence>